<feature type="chain" id="PRO_5020375444" evidence="1">
    <location>
        <begin position="24"/>
        <end position="138"/>
    </location>
</feature>
<dbReference type="OrthoDB" id="9130422at2"/>
<sequence length="138" mass="15067">MAIASLFALALAFLLAPADEANADEGAARTVITDQLESFLTGDFDRAYGHASEDIKRLYPTLDRFMSMVQGGYLPVLRPGNYAFGRTEAMPDGRIVQEVLIRAPDGSDWTAVYYMEQQPDGSWKVDGVNLRKGAAGMT</sequence>
<evidence type="ECO:0000256" key="1">
    <source>
        <dbReference type="SAM" id="SignalP"/>
    </source>
</evidence>
<dbReference type="Pfam" id="PF16156">
    <property type="entry name" value="DUF4864"/>
    <property type="match status" value="1"/>
</dbReference>
<protein>
    <submittedName>
        <fullName evidence="2">DUF4864 domain-containing protein</fullName>
    </submittedName>
</protein>
<reference evidence="2 3" key="1">
    <citation type="journal article" date="2017" name="Int. J. Syst. Evol. Microbiol.">
        <title>Roseitalea porphyridii gen. nov., sp. nov., isolated from a red alga, and reclassification of Hoeflea suaedae Chung et al. 2013 as Pseudohoeflea suaedae gen. nov., comb. nov.</title>
        <authorList>
            <person name="Hyeon J.W."/>
            <person name="Jeong S.E."/>
            <person name="Baek K."/>
            <person name="Jeon C.O."/>
        </authorList>
    </citation>
    <scope>NUCLEOTIDE SEQUENCE [LARGE SCALE GENOMIC DNA]</scope>
    <source>
        <strain evidence="2 3">MA7-20</strain>
    </source>
</reference>
<proteinExistence type="predicted"/>
<name>A0A4V1A4E4_9HYPH</name>
<feature type="signal peptide" evidence="1">
    <location>
        <begin position="1"/>
        <end position="23"/>
    </location>
</feature>
<accession>A0A4V1A4E4</accession>
<keyword evidence="1" id="KW-0732">Signal</keyword>
<gene>
    <name evidence="2" type="ORF">E0E05_08825</name>
</gene>
<evidence type="ECO:0000313" key="2">
    <source>
        <dbReference type="EMBL" id="QBK32328.1"/>
    </source>
</evidence>
<organism evidence="2 3">
    <name type="scientific">Roseitalea porphyridii</name>
    <dbReference type="NCBI Taxonomy" id="1852022"/>
    <lineage>
        <taxon>Bacteria</taxon>
        <taxon>Pseudomonadati</taxon>
        <taxon>Pseudomonadota</taxon>
        <taxon>Alphaproteobacteria</taxon>
        <taxon>Hyphomicrobiales</taxon>
        <taxon>Ahrensiaceae</taxon>
        <taxon>Roseitalea</taxon>
    </lineage>
</organism>
<dbReference type="KEGG" id="rpod:E0E05_08825"/>
<dbReference type="AlphaFoldDB" id="A0A4V1A4E4"/>
<dbReference type="InterPro" id="IPR032347">
    <property type="entry name" value="DUF4864"/>
</dbReference>
<dbReference type="Proteomes" id="UP000293719">
    <property type="component" value="Chromosome"/>
</dbReference>
<evidence type="ECO:0000313" key="3">
    <source>
        <dbReference type="Proteomes" id="UP000293719"/>
    </source>
</evidence>
<dbReference type="EMBL" id="CP036532">
    <property type="protein sequence ID" value="QBK32328.1"/>
    <property type="molecule type" value="Genomic_DNA"/>
</dbReference>
<keyword evidence="3" id="KW-1185">Reference proteome</keyword>